<gene>
    <name evidence="1" type="ORF">MACH26_32100</name>
</gene>
<reference evidence="1" key="1">
    <citation type="submission" date="2023-01" db="EMBL/GenBank/DDBJ databases">
        <title>Complete genome sequence of Planctobacterium marinum strain Dej080120_11.</title>
        <authorList>
            <person name="Ueki S."/>
            <person name="Maruyama F."/>
        </authorList>
    </citation>
    <scope>NUCLEOTIDE SEQUENCE</scope>
    <source>
        <strain evidence="1">Dej080120_11</strain>
    </source>
</reference>
<evidence type="ECO:0000313" key="2">
    <source>
        <dbReference type="Proteomes" id="UP001333710"/>
    </source>
</evidence>
<sequence length="363" mass="40578">MNPLHIYCKNNMFIFTAGKVQKLATRDTLNSKNRISRFSLPIVLIGREHYQEFEKEYPVPDQNDVRNIINNEYTQLKMVHLHNNALTSTTVKFFLFDKTAEEYVRNNLCLFIPETMLATFVNMGELVTVSRLGNTLNIARKGENIVSSNGAGLYADPDMFLLSSGVGKVAQRKKLTQEEYFAILQQQVTEIPKHYLVSLMKGQVLANELLKRFHFPSVAAGLTCSVLLYWLMLFGHLKWHESFSQSNIESAEVREVIQLKKQLAEKIALADEIKSSASSDLSGQLMWNIITGLLDNGVSVGGLLYQDGEAGITVLTPSATETIKQIRSFPGVRNVSMDGDITSLQGKQSVRLLVAIDSGVNNV</sequence>
<dbReference type="KEGG" id="pmaw:MACH26_32100"/>
<name>A0AA48HLZ8_9ALTE</name>
<dbReference type="Proteomes" id="UP001333710">
    <property type="component" value="Chromosome"/>
</dbReference>
<dbReference type="EMBL" id="AP027272">
    <property type="protein sequence ID" value="BDX07689.1"/>
    <property type="molecule type" value="Genomic_DNA"/>
</dbReference>
<evidence type="ECO:0008006" key="3">
    <source>
        <dbReference type="Google" id="ProtNLM"/>
    </source>
</evidence>
<organism evidence="1 2">
    <name type="scientific">Planctobacterium marinum</name>
    <dbReference type="NCBI Taxonomy" id="1631968"/>
    <lineage>
        <taxon>Bacteria</taxon>
        <taxon>Pseudomonadati</taxon>
        <taxon>Pseudomonadota</taxon>
        <taxon>Gammaproteobacteria</taxon>
        <taxon>Alteromonadales</taxon>
        <taxon>Alteromonadaceae</taxon>
        <taxon>Planctobacterium</taxon>
    </lineage>
</organism>
<accession>A0AA48HLZ8</accession>
<keyword evidence="2" id="KW-1185">Reference proteome</keyword>
<dbReference type="AlphaFoldDB" id="A0AA48HLZ8"/>
<protein>
    <recommendedName>
        <fullName evidence="3">General secretion pathway protein L</fullName>
    </recommendedName>
</protein>
<evidence type="ECO:0000313" key="1">
    <source>
        <dbReference type="EMBL" id="BDX07689.1"/>
    </source>
</evidence>
<proteinExistence type="predicted"/>